<sequence length="92" mass="10343">MTPSTPTNTPVPEEVEEMEAEDGGGGETDSNANFNFPAAAELRQKSNPRLKWIPLTSVGCESRQAPLQRLSEKKPEWKGFRIGYKKTRPLRR</sequence>
<reference evidence="2 3" key="1">
    <citation type="submission" date="2018-11" db="EMBL/GenBank/DDBJ databases">
        <authorList>
            <consortium name="Pathogen Informatics"/>
        </authorList>
    </citation>
    <scope>NUCLEOTIDE SEQUENCE [LARGE SCALE GENOMIC DNA]</scope>
</reference>
<protein>
    <submittedName>
        <fullName evidence="2">Uncharacterized protein</fullName>
    </submittedName>
</protein>
<dbReference type="Proteomes" id="UP000281553">
    <property type="component" value="Unassembled WGS sequence"/>
</dbReference>
<organism evidence="2 3">
    <name type="scientific">Dibothriocephalus latus</name>
    <name type="common">Fish tapeworm</name>
    <name type="synonym">Diphyllobothrium latum</name>
    <dbReference type="NCBI Taxonomy" id="60516"/>
    <lineage>
        <taxon>Eukaryota</taxon>
        <taxon>Metazoa</taxon>
        <taxon>Spiralia</taxon>
        <taxon>Lophotrochozoa</taxon>
        <taxon>Platyhelminthes</taxon>
        <taxon>Cestoda</taxon>
        <taxon>Eucestoda</taxon>
        <taxon>Diphyllobothriidea</taxon>
        <taxon>Diphyllobothriidae</taxon>
        <taxon>Dibothriocephalus</taxon>
    </lineage>
</organism>
<dbReference type="AlphaFoldDB" id="A0A3P6RXI6"/>
<name>A0A3P6RXI6_DIBLA</name>
<evidence type="ECO:0000313" key="3">
    <source>
        <dbReference type="Proteomes" id="UP000281553"/>
    </source>
</evidence>
<keyword evidence="3" id="KW-1185">Reference proteome</keyword>
<feature type="compositionally biased region" description="Acidic residues" evidence="1">
    <location>
        <begin position="13"/>
        <end position="24"/>
    </location>
</feature>
<evidence type="ECO:0000256" key="1">
    <source>
        <dbReference type="SAM" id="MobiDB-lite"/>
    </source>
</evidence>
<feature type="compositionally biased region" description="Low complexity" evidence="1">
    <location>
        <begin position="1"/>
        <end position="12"/>
    </location>
</feature>
<proteinExistence type="predicted"/>
<dbReference type="EMBL" id="UYRU01011278">
    <property type="protein sequence ID" value="VDK46678.1"/>
    <property type="molecule type" value="Genomic_DNA"/>
</dbReference>
<gene>
    <name evidence="2" type="ORF">DILT_LOCUS1569</name>
</gene>
<feature type="region of interest" description="Disordered" evidence="1">
    <location>
        <begin position="1"/>
        <end position="33"/>
    </location>
</feature>
<accession>A0A3P6RXI6</accession>
<evidence type="ECO:0000313" key="2">
    <source>
        <dbReference type="EMBL" id="VDK46678.1"/>
    </source>
</evidence>